<reference evidence="4" key="1">
    <citation type="journal article" date="2021" name="Sci. Adv.">
        <title>The American lobster genome reveals insights on longevity, neural, and immune adaptations.</title>
        <authorList>
            <person name="Polinski J.M."/>
            <person name="Zimin A.V."/>
            <person name="Clark K.F."/>
            <person name="Kohn A.B."/>
            <person name="Sadowski N."/>
            <person name="Timp W."/>
            <person name="Ptitsyn A."/>
            <person name="Khanna P."/>
            <person name="Romanova D.Y."/>
            <person name="Williams P."/>
            <person name="Greenwood S.J."/>
            <person name="Moroz L.L."/>
            <person name="Walt D.R."/>
            <person name="Bodnar A.G."/>
        </authorList>
    </citation>
    <scope>NUCLEOTIDE SEQUENCE</scope>
    <source>
        <strain evidence="4">GMGI-L3</strain>
    </source>
</reference>
<sequence>MARNLATFFHVEATKHPQSLALTYCQDEVSERRITYRELEGEASEVARILCEGDTQGKQTEMLSLTSLKQRTQSKEVFNGKQSVVCEGLVSQGVEDQTTVIGILCSSGPEAVACILGILEKNAYLYIAPECTKRELTSLLLRVCPRKILVEEKYMKYFNEIFSDVVGSFDIFETHFKLVSLNSEKESAFKGMQVMKELAYVIPTSGSTGVPKYVYVPHRCIMPNVVDLVAMFGVGPEDCIFCAAPLTFDPSVVDLFMAFKAGAKLLMVSPQLLKIPSLLLPIMVRNKMTILQATPTLMLSFGRERLQKIFADNSHLKVLALGGEIFPKLSLIKQWLKKTCKVRIFNLYGITEVSCWASAAEVTVEEPLASSKQITTDNVKIPSSSDEQLNTLECMCTDMTPVGKALSSTIIKVLSEKGEEVGEGREGEIYIGGSERICWVDDGSVVFNDKEDSDVKTRQIQSILRPTGDRGILKNGKIYCLGRLDRQVKRSGQKVSLAEIERLCKSYTYVDACHVVLDNKDKIIAFVFSHLQEISEEVVWKDLKRNLSEWKLPDNVIVVKEVPFNKHGKVDIDQLLSTRPQSSTVNYNNFNHQSLEIFYKDLWKRIGKSKNINPRDNFIKCGGNSLNAVQFTEELGIFLGCEIPNLLDVLLNGTFLETYQLVRKYHHSRKSIDNIDNSHSETRKKIKSEYSDSQSSQDIRVKDDKESYRLYNDIPTSHSQGITQKYYSLDKEDRVPRYNSTSLTVVSRRGVNNRGTSPPKYTTVPYSVNLEWKYNLGKCIDSTPVVVEYNSAEAFVCVGSHSHKFACIDVITGTERWCVVLGGRIESSPSISRDGGYVYVGCYDGCLYCTCVEDGCIAWKFETGGEVKSSPVVDEETGCVIFGSHDKRLYCLTADGELEWSVKVSDGSIFSSPCISGDSVYVATLDGIISGVNKTTGSINWRLSVNKPVFSSLALYSK</sequence>
<dbReference type="SMART" id="SM00564">
    <property type="entry name" value="PQQ"/>
    <property type="match status" value="3"/>
</dbReference>
<organism evidence="4 5">
    <name type="scientific">Homarus americanus</name>
    <name type="common">American lobster</name>
    <dbReference type="NCBI Taxonomy" id="6706"/>
    <lineage>
        <taxon>Eukaryota</taxon>
        <taxon>Metazoa</taxon>
        <taxon>Ecdysozoa</taxon>
        <taxon>Arthropoda</taxon>
        <taxon>Crustacea</taxon>
        <taxon>Multicrustacea</taxon>
        <taxon>Malacostraca</taxon>
        <taxon>Eumalacostraca</taxon>
        <taxon>Eucarida</taxon>
        <taxon>Decapoda</taxon>
        <taxon>Pleocyemata</taxon>
        <taxon>Astacidea</taxon>
        <taxon>Nephropoidea</taxon>
        <taxon>Nephropidae</taxon>
        <taxon>Homarus</taxon>
    </lineage>
</organism>
<dbReference type="Gene3D" id="2.130.10.10">
    <property type="entry name" value="YVTN repeat-like/Quinoprotein amine dehydrogenase"/>
    <property type="match status" value="1"/>
</dbReference>
<dbReference type="InterPro" id="IPR045851">
    <property type="entry name" value="AMP-bd_C_sf"/>
</dbReference>
<evidence type="ECO:0000256" key="1">
    <source>
        <dbReference type="SAM" id="MobiDB-lite"/>
    </source>
</evidence>
<dbReference type="PANTHER" id="PTHR44394">
    <property type="entry name" value="BETA-ALANINE-ACTIVATING ENZYME"/>
    <property type="match status" value="1"/>
</dbReference>
<dbReference type="InterPro" id="IPR018391">
    <property type="entry name" value="PQQ_b-propeller_rpt"/>
</dbReference>
<dbReference type="Gene3D" id="3.30.300.30">
    <property type="match status" value="1"/>
</dbReference>
<feature type="domain" description="Pyrrolo-quinoline quinone repeat" evidence="3">
    <location>
        <begin position="776"/>
        <end position="957"/>
    </location>
</feature>
<accession>A0A8J5N6H3</accession>
<feature type="compositionally biased region" description="Basic and acidic residues" evidence="1">
    <location>
        <begin position="673"/>
        <end position="690"/>
    </location>
</feature>
<dbReference type="InterPro" id="IPR042099">
    <property type="entry name" value="ANL_N_sf"/>
</dbReference>
<dbReference type="InterPro" id="IPR015943">
    <property type="entry name" value="WD40/YVTN_repeat-like_dom_sf"/>
</dbReference>
<dbReference type="SUPFAM" id="SSF50998">
    <property type="entry name" value="Quinoprotein alcohol dehydrogenase-like"/>
    <property type="match status" value="1"/>
</dbReference>
<dbReference type="Proteomes" id="UP000747542">
    <property type="component" value="Unassembled WGS sequence"/>
</dbReference>
<dbReference type="SUPFAM" id="SSF56801">
    <property type="entry name" value="Acetyl-CoA synthetase-like"/>
    <property type="match status" value="1"/>
</dbReference>
<comment type="caution">
    <text evidence="4">The sequence shown here is derived from an EMBL/GenBank/DDBJ whole genome shotgun (WGS) entry which is preliminary data.</text>
</comment>
<name>A0A8J5N6H3_HOMAM</name>
<evidence type="ECO:0000259" key="2">
    <source>
        <dbReference type="Pfam" id="PF00501"/>
    </source>
</evidence>
<dbReference type="InterPro" id="IPR000873">
    <property type="entry name" value="AMP-dep_synth/lig_dom"/>
</dbReference>
<protein>
    <submittedName>
        <fullName evidence="4">Beta-alanine-activating enzyme-like</fullName>
    </submittedName>
</protein>
<dbReference type="InterPro" id="IPR011047">
    <property type="entry name" value="Quinoprotein_ADH-like_sf"/>
</dbReference>
<evidence type="ECO:0000313" key="4">
    <source>
        <dbReference type="EMBL" id="KAG7174546.1"/>
    </source>
</evidence>
<feature type="non-terminal residue" evidence="4">
    <location>
        <position position="958"/>
    </location>
</feature>
<keyword evidence="5" id="KW-1185">Reference proteome</keyword>
<dbReference type="InterPro" id="IPR002372">
    <property type="entry name" value="PQQ_rpt_dom"/>
</dbReference>
<dbReference type="PANTHER" id="PTHR44394:SF1">
    <property type="entry name" value="BETA-ALANINE-ACTIVATING ENZYME"/>
    <property type="match status" value="1"/>
</dbReference>
<feature type="domain" description="AMP-dependent synthetase/ligase" evidence="2">
    <location>
        <begin position="88"/>
        <end position="434"/>
    </location>
</feature>
<gene>
    <name evidence="4" type="primary">AASDH-L</name>
    <name evidence="4" type="ORF">Hamer_G016451</name>
</gene>
<dbReference type="EMBL" id="JAHLQT010007588">
    <property type="protein sequence ID" value="KAG7174546.1"/>
    <property type="molecule type" value="Genomic_DNA"/>
</dbReference>
<dbReference type="AlphaFoldDB" id="A0A8J5N6H3"/>
<dbReference type="Pfam" id="PF13570">
    <property type="entry name" value="Beta-prop_ACSF4"/>
    <property type="match status" value="1"/>
</dbReference>
<dbReference type="Pfam" id="PF00501">
    <property type="entry name" value="AMP-binding"/>
    <property type="match status" value="1"/>
</dbReference>
<evidence type="ECO:0000313" key="5">
    <source>
        <dbReference type="Proteomes" id="UP000747542"/>
    </source>
</evidence>
<dbReference type="InterPro" id="IPR052091">
    <property type="entry name" value="Beta-ala_Activ/Resist"/>
</dbReference>
<evidence type="ECO:0000259" key="3">
    <source>
        <dbReference type="Pfam" id="PF13570"/>
    </source>
</evidence>
<feature type="region of interest" description="Disordered" evidence="1">
    <location>
        <begin position="673"/>
        <end position="700"/>
    </location>
</feature>
<dbReference type="GO" id="GO:0043041">
    <property type="term" value="P:amino acid activation for nonribosomal peptide biosynthetic process"/>
    <property type="evidence" value="ECO:0007669"/>
    <property type="project" value="TreeGrafter"/>
</dbReference>
<dbReference type="InterPro" id="IPR020845">
    <property type="entry name" value="AMP-binding_CS"/>
</dbReference>
<dbReference type="PROSITE" id="PS00455">
    <property type="entry name" value="AMP_BINDING"/>
    <property type="match status" value="1"/>
</dbReference>
<dbReference type="Gene3D" id="3.40.50.12780">
    <property type="entry name" value="N-terminal domain of ligase-like"/>
    <property type="match status" value="1"/>
</dbReference>
<proteinExistence type="predicted"/>